<proteinExistence type="predicted"/>
<comment type="caution">
    <text evidence="1">The sequence shown here is derived from an EMBL/GenBank/DDBJ whole genome shotgun (WGS) entry which is preliminary data.</text>
</comment>
<organism evidence="1 2">
    <name type="scientific">Gemmata algarum</name>
    <dbReference type="NCBI Taxonomy" id="2975278"/>
    <lineage>
        <taxon>Bacteria</taxon>
        <taxon>Pseudomonadati</taxon>
        <taxon>Planctomycetota</taxon>
        <taxon>Planctomycetia</taxon>
        <taxon>Gemmatales</taxon>
        <taxon>Gemmataceae</taxon>
        <taxon>Gemmata</taxon>
    </lineage>
</organism>
<sequence>MGDNSPLEDDVLLKGTLTVVVRRRDGRPGAGQRVRIRGCGFV</sequence>
<evidence type="ECO:0000313" key="2">
    <source>
        <dbReference type="Proteomes" id="UP001272242"/>
    </source>
</evidence>
<accession>A0ABU5ET58</accession>
<evidence type="ECO:0000313" key="1">
    <source>
        <dbReference type="EMBL" id="MDY3558516.1"/>
    </source>
</evidence>
<protein>
    <recommendedName>
        <fullName evidence="3">TRAM domain-containing protein</fullName>
    </recommendedName>
</protein>
<dbReference type="Proteomes" id="UP001272242">
    <property type="component" value="Unassembled WGS sequence"/>
</dbReference>
<name>A0ABU5ET58_9BACT</name>
<evidence type="ECO:0008006" key="3">
    <source>
        <dbReference type="Google" id="ProtNLM"/>
    </source>
</evidence>
<reference evidence="2" key="1">
    <citation type="journal article" date="2023" name="Mar. Drugs">
        <title>Gemmata algarum, a Novel Planctomycete Isolated from an Algal Mat, Displays Antimicrobial Activity.</title>
        <authorList>
            <person name="Kumar G."/>
            <person name="Kallscheuer N."/>
            <person name="Kashif M."/>
            <person name="Ahamad S."/>
            <person name="Jagadeeshwari U."/>
            <person name="Pannikurungottu S."/>
            <person name="Haufschild T."/>
            <person name="Kabuu M."/>
            <person name="Sasikala C."/>
            <person name="Jogler C."/>
            <person name="Ramana C."/>
        </authorList>
    </citation>
    <scope>NUCLEOTIDE SEQUENCE [LARGE SCALE GENOMIC DNA]</scope>
    <source>
        <strain evidence="2">JC673</strain>
    </source>
</reference>
<dbReference type="EMBL" id="JAXBLV010000034">
    <property type="protein sequence ID" value="MDY3558516.1"/>
    <property type="molecule type" value="Genomic_DNA"/>
</dbReference>
<keyword evidence="2" id="KW-1185">Reference proteome</keyword>
<dbReference type="RefSeq" id="WP_261187657.1">
    <property type="nucleotide sequence ID" value="NZ_JAXBLV010000034.1"/>
</dbReference>
<gene>
    <name evidence="1" type="ORF">R5W23_005636</name>
</gene>